<comment type="caution">
    <text evidence="2">The sequence shown here is derived from an EMBL/GenBank/DDBJ whole genome shotgun (WGS) entry which is preliminary data.</text>
</comment>
<accession>A0A3C1KL24</accession>
<feature type="transmembrane region" description="Helical" evidence="1">
    <location>
        <begin position="28"/>
        <end position="48"/>
    </location>
</feature>
<evidence type="ECO:0000313" key="3">
    <source>
        <dbReference type="Proteomes" id="UP000259273"/>
    </source>
</evidence>
<dbReference type="Pfam" id="PF05437">
    <property type="entry name" value="AzlD"/>
    <property type="match status" value="1"/>
</dbReference>
<proteinExistence type="predicted"/>
<dbReference type="EMBL" id="DMND01000097">
    <property type="protein sequence ID" value="HAN27429.1"/>
    <property type="molecule type" value="Genomic_DNA"/>
</dbReference>
<name>A0A3C1KL24_9GAMM</name>
<organism evidence="2 3">
    <name type="scientific">Haliea salexigens</name>
    <dbReference type="NCBI Taxonomy" id="287487"/>
    <lineage>
        <taxon>Bacteria</taxon>
        <taxon>Pseudomonadati</taxon>
        <taxon>Pseudomonadota</taxon>
        <taxon>Gammaproteobacteria</taxon>
        <taxon>Cellvibrionales</taxon>
        <taxon>Halieaceae</taxon>
        <taxon>Haliea</taxon>
    </lineage>
</organism>
<dbReference type="Proteomes" id="UP000259273">
    <property type="component" value="Unassembled WGS sequence"/>
</dbReference>
<dbReference type="STRING" id="1121937.GCA_000423125_01355"/>
<gene>
    <name evidence="2" type="ORF">DCP75_06875</name>
</gene>
<dbReference type="AlphaFoldDB" id="A0A3C1KL24"/>
<evidence type="ECO:0000313" key="2">
    <source>
        <dbReference type="EMBL" id="HAN27429.1"/>
    </source>
</evidence>
<keyword evidence="1" id="KW-0472">Membrane</keyword>
<dbReference type="InterPro" id="IPR008407">
    <property type="entry name" value="Brnchd-chn_aa_trnsp_AzlD"/>
</dbReference>
<reference evidence="2 3" key="1">
    <citation type="journal article" date="2018" name="Nat. Biotechnol.">
        <title>A standardized bacterial taxonomy based on genome phylogeny substantially revises the tree of life.</title>
        <authorList>
            <person name="Parks D.H."/>
            <person name="Chuvochina M."/>
            <person name="Waite D.W."/>
            <person name="Rinke C."/>
            <person name="Skarshewski A."/>
            <person name="Chaumeil P.A."/>
            <person name="Hugenholtz P."/>
        </authorList>
    </citation>
    <scope>NUCLEOTIDE SEQUENCE [LARGE SCALE GENOMIC DNA]</scope>
    <source>
        <strain evidence="2">UBA9158</strain>
    </source>
</reference>
<evidence type="ECO:0000256" key="1">
    <source>
        <dbReference type="SAM" id="Phobius"/>
    </source>
</evidence>
<feature type="transmembrane region" description="Helical" evidence="1">
    <location>
        <begin position="6"/>
        <end position="21"/>
    </location>
</feature>
<feature type="transmembrane region" description="Helical" evidence="1">
    <location>
        <begin position="68"/>
        <end position="85"/>
    </location>
</feature>
<keyword evidence="1" id="KW-0812">Transmembrane</keyword>
<sequence>MALVTLLARFGGVFIMGLIPLNRRMEGFINGMAGSVLIAVLVPIALQADAGGRLALLATGGLMLWLKQPMPAIALGIAVAALYRAL</sequence>
<protein>
    <submittedName>
        <fullName evidence="2">Branched-chain amino acid transporter</fullName>
    </submittedName>
</protein>
<keyword evidence="1" id="KW-1133">Transmembrane helix</keyword>